<dbReference type="InterPro" id="IPR036388">
    <property type="entry name" value="WH-like_DNA-bd_sf"/>
</dbReference>
<dbReference type="Pfam" id="PF00392">
    <property type="entry name" value="GntR"/>
    <property type="match status" value="1"/>
</dbReference>
<dbReference type="PANTHER" id="PTHR46577:SF1">
    <property type="entry name" value="HTH-TYPE TRANSCRIPTIONAL REGULATORY PROTEIN GABR"/>
    <property type="match status" value="1"/>
</dbReference>
<dbReference type="InterPro" id="IPR015424">
    <property type="entry name" value="PyrdxlP-dep_Trfase"/>
</dbReference>
<keyword evidence="3" id="KW-0805">Transcription regulation</keyword>
<dbReference type="PROSITE" id="PS50949">
    <property type="entry name" value="HTH_GNTR"/>
    <property type="match status" value="1"/>
</dbReference>
<evidence type="ECO:0000256" key="1">
    <source>
        <dbReference type="ARBA" id="ARBA00005384"/>
    </source>
</evidence>
<dbReference type="InterPro" id="IPR036390">
    <property type="entry name" value="WH_DNA-bd_sf"/>
</dbReference>
<dbReference type="AlphaFoldDB" id="A0A556ACG1"/>
<dbReference type="Pfam" id="PF00155">
    <property type="entry name" value="Aminotran_1_2"/>
    <property type="match status" value="1"/>
</dbReference>
<evidence type="ECO:0000313" key="8">
    <source>
        <dbReference type="Proteomes" id="UP000318405"/>
    </source>
</evidence>
<dbReference type="InterPro" id="IPR015421">
    <property type="entry name" value="PyrdxlP-dep_Trfase_major"/>
</dbReference>
<dbReference type="InterPro" id="IPR004839">
    <property type="entry name" value="Aminotransferase_I/II_large"/>
</dbReference>
<dbReference type="CDD" id="cd07377">
    <property type="entry name" value="WHTH_GntR"/>
    <property type="match status" value="1"/>
</dbReference>
<reference evidence="7 8" key="1">
    <citation type="submission" date="2019-07" db="EMBL/GenBank/DDBJ databases">
        <title>Qingshengfaniella alkalisoli gen. nov., sp. nov., isolated from saline soil.</title>
        <authorList>
            <person name="Xu L."/>
            <person name="Huang X.-X."/>
            <person name="Sun J.-Q."/>
        </authorList>
    </citation>
    <scope>NUCLEOTIDE SEQUENCE [LARGE SCALE GENOMIC DNA]</scope>
    <source>
        <strain evidence="7 8">DSM 27279</strain>
    </source>
</reference>
<keyword evidence="5" id="KW-0804">Transcription</keyword>
<dbReference type="GO" id="GO:0008483">
    <property type="term" value="F:transaminase activity"/>
    <property type="evidence" value="ECO:0007669"/>
    <property type="project" value="UniProtKB-KW"/>
</dbReference>
<dbReference type="Gene3D" id="1.10.10.10">
    <property type="entry name" value="Winged helix-like DNA-binding domain superfamily/Winged helix DNA-binding domain"/>
    <property type="match status" value="1"/>
</dbReference>
<dbReference type="GO" id="GO:0030170">
    <property type="term" value="F:pyridoxal phosphate binding"/>
    <property type="evidence" value="ECO:0007669"/>
    <property type="project" value="InterPro"/>
</dbReference>
<dbReference type="PRINTS" id="PR00035">
    <property type="entry name" value="HTHGNTR"/>
</dbReference>
<dbReference type="SUPFAM" id="SSF53383">
    <property type="entry name" value="PLP-dependent transferases"/>
    <property type="match status" value="1"/>
</dbReference>
<dbReference type="GO" id="GO:0003700">
    <property type="term" value="F:DNA-binding transcription factor activity"/>
    <property type="evidence" value="ECO:0007669"/>
    <property type="project" value="InterPro"/>
</dbReference>
<dbReference type="Gene3D" id="3.40.640.10">
    <property type="entry name" value="Type I PLP-dependent aspartate aminotransferase-like (Major domain)"/>
    <property type="match status" value="1"/>
</dbReference>
<dbReference type="PANTHER" id="PTHR46577">
    <property type="entry name" value="HTH-TYPE TRANSCRIPTIONAL REGULATORY PROTEIN GABR"/>
    <property type="match status" value="1"/>
</dbReference>
<gene>
    <name evidence="7" type="ORF">FOZ76_22435</name>
</gene>
<dbReference type="Proteomes" id="UP000318405">
    <property type="component" value="Unassembled WGS sequence"/>
</dbReference>
<feature type="domain" description="HTH gntR-type" evidence="6">
    <location>
        <begin position="39"/>
        <end position="107"/>
    </location>
</feature>
<name>A0A556ACG1_9BURK</name>
<keyword evidence="2" id="KW-0663">Pyridoxal phosphate</keyword>
<evidence type="ECO:0000256" key="2">
    <source>
        <dbReference type="ARBA" id="ARBA00022898"/>
    </source>
</evidence>
<evidence type="ECO:0000259" key="6">
    <source>
        <dbReference type="PROSITE" id="PS50949"/>
    </source>
</evidence>
<proteinExistence type="inferred from homology"/>
<dbReference type="OrthoDB" id="9804020at2"/>
<dbReference type="SMART" id="SM00345">
    <property type="entry name" value="HTH_GNTR"/>
    <property type="match status" value="1"/>
</dbReference>
<evidence type="ECO:0000256" key="4">
    <source>
        <dbReference type="ARBA" id="ARBA00023125"/>
    </source>
</evidence>
<accession>A0A556ACG1</accession>
<dbReference type="GO" id="GO:0003677">
    <property type="term" value="F:DNA binding"/>
    <property type="evidence" value="ECO:0007669"/>
    <property type="project" value="UniProtKB-KW"/>
</dbReference>
<evidence type="ECO:0000313" key="7">
    <source>
        <dbReference type="EMBL" id="TSH90568.1"/>
    </source>
</evidence>
<comment type="caution">
    <text evidence="7">The sequence shown here is derived from an EMBL/GenBank/DDBJ whole genome shotgun (WGS) entry which is preliminary data.</text>
</comment>
<keyword evidence="7" id="KW-0032">Aminotransferase</keyword>
<dbReference type="EMBL" id="VLTJ01000039">
    <property type="protein sequence ID" value="TSH90568.1"/>
    <property type="molecule type" value="Genomic_DNA"/>
</dbReference>
<keyword evidence="8" id="KW-1185">Reference proteome</keyword>
<dbReference type="SUPFAM" id="SSF46785">
    <property type="entry name" value="Winged helix' DNA-binding domain"/>
    <property type="match status" value="1"/>
</dbReference>
<evidence type="ECO:0000256" key="3">
    <source>
        <dbReference type="ARBA" id="ARBA00023015"/>
    </source>
</evidence>
<dbReference type="InterPro" id="IPR000524">
    <property type="entry name" value="Tscrpt_reg_HTH_GntR"/>
</dbReference>
<protein>
    <submittedName>
        <fullName evidence="7">PLP-dependent aminotransferase family protein</fullName>
    </submittedName>
</protein>
<evidence type="ECO:0000256" key="5">
    <source>
        <dbReference type="ARBA" id="ARBA00023163"/>
    </source>
</evidence>
<comment type="similarity">
    <text evidence="1">In the C-terminal section; belongs to the class-I pyridoxal-phosphate-dependent aminotransferase family.</text>
</comment>
<sequence length="529" mass="58366">MHNTSTSRSRAAEDEAVRRTDRANWAELLEWEFQEGGDVPLYQQVANFLRSQIQAGVIPSGSRLPSTRQLMDRLRVSRTTVITAYSLLHADGYVVCRIGSGTYVATDVLDTFGQDAPVHAGAAPEDQIDDVPSQLWAQNDGLSERGARYARLELDRFVLDPVPFNTGVVRVDGRAAAHWQQIVRQHLATESVYQGYAAPEGSPEIRQEIARYVGVSRGIRCTAEQVILVAGSQQAIDLAIKVLLDPGAAVWVEDPGYPLTRMALETAGMDIRAIPVDQDGLRVSQGVATSPNARGVFVTPSHQYPLGVALSMRRRVELLEWAARFNAWVVEDDYDSEFRYSGPALPALKGLDRHDRVVYVGSFSKVLLPTMRYGYMVVPPALIQPFRAARLLADRHSPVFFEKVLAEYISRGHFVSHIRRMRVEYCHARDALVSMLQERAGHLVDVTAPGQGLHLIAYLRNGIPDTLAAQEAIRAGVAVRPISSLCSPGGARHSGLMLGFAGYSETRMRTAVDRLAIALEGLVRTYRSD</sequence>
<keyword evidence="4" id="KW-0238">DNA-binding</keyword>
<dbReference type="InterPro" id="IPR051446">
    <property type="entry name" value="HTH_trans_reg/aminotransferase"/>
</dbReference>
<organism evidence="7 8">
    <name type="scientific">Verticiella sediminum</name>
    <dbReference type="NCBI Taxonomy" id="1247510"/>
    <lineage>
        <taxon>Bacteria</taxon>
        <taxon>Pseudomonadati</taxon>
        <taxon>Pseudomonadota</taxon>
        <taxon>Betaproteobacteria</taxon>
        <taxon>Burkholderiales</taxon>
        <taxon>Alcaligenaceae</taxon>
        <taxon>Verticiella</taxon>
    </lineage>
</organism>
<dbReference type="CDD" id="cd00609">
    <property type="entry name" value="AAT_like"/>
    <property type="match status" value="1"/>
</dbReference>
<keyword evidence="7" id="KW-0808">Transferase</keyword>
<dbReference type="RefSeq" id="WP_143950485.1">
    <property type="nucleotide sequence ID" value="NZ_BAABMB010000003.1"/>
</dbReference>